<evidence type="ECO:0000256" key="6">
    <source>
        <dbReference type="ARBA" id="ARBA00023284"/>
    </source>
</evidence>
<comment type="similarity">
    <text evidence="2">Belongs to the thioredoxin family. DsbA subfamily.</text>
</comment>
<keyword evidence="6" id="KW-0676">Redox-active center</keyword>
<dbReference type="InterPro" id="IPR017937">
    <property type="entry name" value="Thioredoxin_CS"/>
</dbReference>
<keyword evidence="5 7" id="KW-1015">Disulfide bond</keyword>
<comment type="subcellular location">
    <subcellularLocation>
        <location evidence="1 7">Periplasm</location>
    </subcellularLocation>
</comment>
<evidence type="ECO:0000256" key="8">
    <source>
        <dbReference type="PIRSR" id="PIRSR001488-1"/>
    </source>
</evidence>
<gene>
    <name evidence="11" type="ORF">TW77_21600</name>
</gene>
<dbReference type="RefSeq" id="WP_046007034.1">
    <property type="nucleotide sequence ID" value="NZ_JXYA01000063.1"/>
</dbReference>
<dbReference type="InterPro" id="IPR023205">
    <property type="entry name" value="DsbA/DsbL"/>
</dbReference>
<evidence type="ECO:0000256" key="4">
    <source>
        <dbReference type="ARBA" id="ARBA00022764"/>
    </source>
</evidence>
<dbReference type="PANTHER" id="PTHR35891:SF2">
    <property type="entry name" value="THIOL:DISULFIDE INTERCHANGE PROTEIN DSBA"/>
    <property type="match status" value="1"/>
</dbReference>
<reference evidence="11 12" key="1">
    <citation type="journal article" date="2015" name="BMC Genomics">
        <title>Genome mining reveals unlocked bioactive potential of marine Gram-negative bacteria.</title>
        <authorList>
            <person name="Machado H."/>
            <person name="Sonnenschein E.C."/>
            <person name="Melchiorsen J."/>
            <person name="Gram L."/>
        </authorList>
    </citation>
    <scope>NUCLEOTIDE SEQUENCE [LARGE SCALE GENOMIC DNA]</scope>
    <source>
        <strain evidence="11 12">S2471</strain>
    </source>
</reference>
<sequence length="211" mass="23519">MFKSIYAAALVLLLPVMAEAANFQEGKHYEVVAERGTKKPEVTEYFSFYCPACNNFESLIGEFKPKLDQGVKFKKSHVDFVGVRNPEIQQMMSNALATASVLPQKDKLVAAMFAHLHAKRGNFNEVADIKDLFVAQGVPAEKFDKLYKSFSVRTKAKKMKRSQEQMQDKGALTGVPTFIVNGKYKLILSRESGVTSPDDIAALINYLAKKS</sequence>
<dbReference type="Proteomes" id="UP000033452">
    <property type="component" value="Unassembled WGS sequence"/>
</dbReference>
<comment type="caution">
    <text evidence="11">The sequence shown here is derived from an EMBL/GenBank/DDBJ whole genome shotgun (WGS) entry which is preliminary data.</text>
</comment>
<keyword evidence="4 7" id="KW-0574">Periplasm</keyword>
<dbReference type="GO" id="GO:0042597">
    <property type="term" value="C:periplasmic space"/>
    <property type="evidence" value="ECO:0007669"/>
    <property type="project" value="UniProtKB-SubCell"/>
</dbReference>
<evidence type="ECO:0000256" key="2">
    <source>
        <dbReference type="ARBA" id="ARBA00005791"/>
    </source>
</evidence>
<dbReference type="PIRSF" id="PIRSF001488">
    <property type="entry name" value="Tdi_protein"/>
    <property type="match status" value="1"/>
</dbReference>
<dbReference type="InterPro" id="IPR050824">
    <property type="entry name" value="Thiol_disulfide_DsbA"/>
</dbReference>
<feature type="chain" id="PRO_5002475470" description="Thiol:disulfide interchange protein" evidence="9">
    <location>
        <begin position="21"/>
        <end position="211"/>
    </location>
</feature>
<evidence type="ECO:0000256" key="9">
    <source>
        <dbReference type="SAM" id="SignalP"/>
    </source>
</evidence>
<evidence type="ECO:0000259" key="10">
    <source>
        <dbReference type="PROSITE" id="PS51352"/>
    </source>
</evidence>
<evidence type="ECO:0000256" key="7">
    <source>
        <dbReference type="PIRNR" id="PIRNR001488"/>
    </source>
</evidence>
<dbReference type="AlphaFoldDB" id="A0A0F4QGB2"/>
<evidence type="ECO:0000256" key="1">
    <source>
        <dbReference type="ARBA" id="ARBA00004418"/>
    </source>
</evidence>
<dbReference type="InterPro" id="IPR036249">
    <property type="entry name" value="Thioredoxin-like_sf"/>
</dbReference>
<proteinExistence type="inferred from homology"/>
<dbReference type="Gene3D" id="3.40.30.10">
    <property type="entry name" value="Glutaredoxin"/>
    <property type="match status" value="1"/>
</dbReference>
<name>A0A0F4QGB2_9GAMM</name>
<dbReference type="InterPro" id="IPR013766">
    <property type="entry name" value="Thioredoxin_domain"/>
</dbReference>
<dbReference type="SUPFAM" id="SSF52833">
    <property type="entry name" value="Thioredoxin-like"/>
    <property type="match status" value="1"/>
</dbReference>
<feature type="domain" description="Thioredoxin" evidence="10">
    <location>
        <begin position="10"/>
        <end position="209"/>
    </location>
</feature>
<dbReference type="CDD" id="cd03019">
    <property type="entry name" value="DsbA_DsbA"/>
    <property type="match status" value="1"/>
</dbReference>
<evidence type="ECO:0000256" key="3">
    <source>
        <dbReference type="ARBA" id="ARBA00022729"/>
    </source>
</evidence>
<accession>A0A0F4QGB2</accession>
<feature type="signal peptide" evidence="9">
    <location>
        <begin position="1"/>
        <end position="20"/>
    </location>
</feature>
<evidence type="ECO:0000313" key="12">
    <source>
        <dbReference type="Proteomes" id="UP000033452"/>
    </source>
</evidence>
<dbReference type="PROSITE" id="PS00194">
    <property type="entry name" value="THIOREDOXIN_1"/>
    <property type="match status" value="1"/>
</dbReference>
<organism evidence="11 12">
    <name type="scientific">Pseudoalteromonas rubra</name>
    <dbReference type="NCBI Taxonomy" id="43658"/>
    <lineage>
        <taxon>Bacteria</taxon>
        <taxon>Pseudomonadati</taxon>
        <taxon>Pseudomonadota</taxon>
        <taxon>Gammaproteobacteria</taxon>
        <taxon>Alteromonadales</taxon>
        <taxon>Pseudoalteromonadaceae</taxon>
        <taxon>Pseudoalteromonas</taxon>
    </lineage>
</organism>
<evidence type="ECO:0000256" key="5">
    <source>
        <dbReference type="ARBA" id="ARBA00023157"/>
    </source>
</evidence>
<dbReference type="OrthoDB" id="9784896at2"/>
<protein>
    <recommendedName>
        <fullName evidence="7">Thiol:disulfide interchange protein</fullName>
    </recommendedName>
</protein>
<evidence type="ECO:0000313" key="11">
    <source>
        <dbReference type="EMBL" id="KJZ05707.1"/>
    </source>
</evidence>
<dbReference type="PATRIC" id="fig|43658.5.peg.4551"/>
<keyword evidence="12" id="KW-1185">Reference proteome</keyword>
<keyword evidence="3 9" id="KW-0732">Signal</keyword>
<dbReference type="PROSITE" id="PS51352">
    <property type="entry name" value="THIOREDOXIN_2"/>
    <property type="match status" value="1"/>
</dbReference>
<dbReference type="InterPro" id="IPR001853">
    <property type="entry name" value="DSBA-like_thioredoxin_dom"/>
</dbReference>
<dbReference type="Pfam" id="PF01323">
    <property type="entry name" value="DSBA"/>
    <property type="match status" value="1"/>
</dbReference>
<dbReference type="GO" id="GO:0015036">
    <property type="term" value="F:disulfide oxidoreductase activity"/>
    <property type="evidence" value="ECO:0007669"/>
    <property type="project" value="UniProtKB-ARBA"/>
</dbReference>
<dbReference type="PANTHER" id="PTHR35891">
    <property type="entry name" value="THIOL:DISULFIDE INTERCHANGE PROTEIN DSBA"/>
    <property type="match status" value="1"/>
</dbReference>
<dbReference type="EMBL" id="JXYA01000063">
    <property type="protein sequence ID" value="KJZ05707.1"/>
    <property type="molecule type" value="Genomic_DNA"/>
</dbReference>
<feature type="disulfide bond" description="Redox-active" evidence="8">
    <location>
        <begin position="50"/>
        <end position="53"/>
    </location>
</feature>